<reference evidence="1" key="1">
    <citation type="submission" date="2014-11" db="EMBL/GenBank/DDBJ databases">
        <authorList>
            <person name="Amaro Gonzalez C."/>
        </authorList>
    </citation>
    <scope>NUCLEOTIDE SEQUENCE</scope>
</reference>
<dbReference type="AlphaFoldDB" id="A0A0E9Q933"/>
<proteinExistence type="predicted"/>
<organism evidence="1">
    <name type="scientific">Anguilla anguilla</name>
    <name type="common">European freshwater eel</name>
    <name type="synonym">Muraena anguilla</name>
    <dbReference type="NCBI Taxonomy" id="7936"/>
    <lineage>
        <taxon>Eukaryota</taxon>
        <taxon>Metazoa</taxon>
        <taxon>Chordata</taxon>
        <taxon>Craniata</taxon>
        <taxon>Vertebrata</taxon>
        <taxon>Euteleostomi</taxon>
        <taxon>Actinopterygii</taxon>
        <taxon>Neopterygii</taxon>
        <taxon>Teleostei</taxon>
        <taxon>Anguilliformes</taxon>
        <taxon>Anguillidae</taxon>
        <taxon>Anguilla</taxon>
    </lineage>
</organism>
<name>A0A0E9Q933_ANGAN</name>
<dbReference type="EMBL" id="GBXM01095939">
    <property type="protein sequence ID" value="JAH12638.1"/>
    <property type="molecule type" value="Transcribed_RNA"/>
</dbReference>
<sequence length="20" mass="2273">MRELAVCTKHVFALTAVHVF</sequence>
<evidence type="ECO:0000313" key="1">
    <source>
        <dbReference type="EMBL" id="JAH12638.1"/>
    </source>
</evidence>
<accession>A0A0E9Q933</accession>
<protein>
    <submittedName>
        <fullName evidence="1">Uncharacterized protein</fullName>
    </submittedName>
</protein>
<reference evidence="1" key="2">
    <citation type="journal article" date="2015" name="Fish Shellfish Immunol.">
        <title>Early steps in the European eel (Anguilla anguilla)-Vibrio vulnificus interaction in the gills: Role of the RtxA13 toxin.</title>
        <authorList>
            <person name="Callol A."/>
            <person name="Pajuelo D."/>
            <person name="Ebbesson L."/>
            <person name="Teles M."/>
            <person name="MacKenzie S."/>
            <person name="Amaro C."/>
        </authorList>
    </citation>
    <scope>NUCLEOTIDE SEQUENCE</scope>
</reference>